<dbReference type="GO" id="GO:0005524">
    <property type="term" value="F:ATP binding"/>
    <property type="evidence" value="ECO:0007669"/>
    <property type="project" value="UniProtKB-KW"/>
</dbReference>
<accession>A0A9Q1CQ30</accession>
<feature type="domain" description="Protein kinase" evidence="3">
    <location>
        <begin position="1"/>
        <end position="202"/>
    </location>
</feature>
<dbReference type="OrthoDB" id="535509at2759"/>
<dbReference type="EMBL" id="JAIZAY010000001">
    <property type="protein sequence ID" value="KAJ8049862.1"/>
    <property type="molecule type" value="Genomic_DNA"/>
</dbReference>
<keyword evidence="5" id="KW-1185">Reference proteome</keyword>
<dbReference type="SUPFAM" id="SSF56112">
    <property type="entry name" value="Protein kinase-like (PK-like)"/>
    <property type="match status" value="1"/>
</dbReference>
<dbReference type="InterPro" id="IPR001245">
    <property type="entry name" value="Ser-Thr/Tyr_kinase_cat_dom"/>
</dbReference>
<dbReference type="InterPro" id="IPR011009">
    <property type="entry name" value="Kinase-like_dom_sf"/>
</dbReference>
<evidence type="ECO:0000313" key="4">
    <source>
        <dbReference type="EMBL" id="KAJ8049862.1"/>
    </source>
</evidence>
<dbReference type="Gene3D" id="1.10.510.10">
    <property type="entry name" value="Transferase(Phosphotransferase) domain 1"/>
    <property type="match status" value="1"/>
</dbReference>
<comment type="caution">
    <text evidence="4">The sequence shown here is derived from an EMBL/GenBank/DDBJ whole genome shotgun (WGS) entry which is preliminary data.</text>
</comment>
<protein>
    <submittedName>
        <fullName evidence="4">Tyrosine-protein kinase CSK</fullName>
    </submittedName>
</protein>
<dbReference type="Proteomes" id="UP001152320">
    <property type="component" value="Chromosome 1"/>
</dbReference>
<proteinExistence type="predicted"/>
<name>A0A9Q1CQ30_HOLLE</name>
<dbReference type="AlphaFoldDB" id="A0A9Q1CQ30"/>
<keyword evidence="4" id="KW-0808">Transferase</keyword>
<dbReference type="InterPro" id="IPR000719">
    <property type="entry name" value="Prot_kinase_dom"/>
</dbReference>
<keyword evidence="4" id="KW-0418">Kinase</keyword>
<dbReference type="Pfam" id="PF07714">
    <property type="entry name" value="PK_Tyr_Ser-Thr"/>
    <property type="match status" value="1"/>
</dbReference>
<organism evidence="4 5">
    <name type="scientific">Holothuria leucospilota</name>
    <name type="common">Black long sea cucumber</name>
    <name type="synonym">Mertensiothuria leucospilota</name>
    <dbReference type="NCBI Taxonomy" id="206669"/>
    <lineage>
        <taxon>Eukaryota</taxon>
        <taxon>Metazoa</taxon>
        <taxon>Echinodermata</taxon>
        <taxon>Eleutherozoa</taxon>
        <taxon>Echinozoa</taxon>
        <taxon>Holothuroidea</taxon>
        <taxon>Aspidochirotacea</taxon>
        <taxon>Aspidochirotida</taxon>
        <taxon>Holothuriidae</taxon>
        <taxon>Holothuria</taxon>
    </lineage>
</organism>
<dbReference type="PANTHER" id="PTHR24418">
    <property type="entry name" value="TYROSINE-PROTEIN KINASE"/>
    <property type="match status" value="1"/>
</dbReference>
<sequence>MFLYFYTLDHLYLINEYLTCTPLDEYLTEKKLDAGSNVPFPTQRVLRYIVQILQGIEFLHTSGFLHPGLLPNKILVSNEDICKFYDFCLPKDATRRMILKKTQIHCTLNNFAPESLLRNEYTCESDVWLAANVIWYLVSSGKFIFSPVCSVTPNSKTVLTDETSWPVEYEELRNELLFQCWAPDIASRPKVHQLRRSFNEILINNQKVANADHADNGRSILSTAQNIYCG</sequence>
<evidence type="ECO:0000256" key="1">
    <source>
        <dbReference type="ARBA" id="ARBA00022741"/>
    </source>
</evidence>
<keyword evidence="1" id="KW-0547">Nucleotide-binding</keyword>
<dbReference type="PROSITE" id="PS50011">
    <property type="entry name" value="PROTEIN_KINASE_DOM"/>
    <property type="match status" value="1"/>
</dbReference>
<gene>
    <name evidence="4" type="ORF">HOLleu_02787</name>
</gene>
<evidence type="ECO:0000313" key="5">
    <source>
        <dbReference type="Proteomes" id="UP001152320"/>
    </source>
</evidence>
<evidence type="ECO:0000256" key="2">
    <source>
        <dbReference type="ARBA" id="ARBA00022840"/>
    </source>
</evidence>
<dbReference type="InterPro" id="IPR050198">
    <property type="entry name" value="Non-receptor_tyrosine_kinases"/>
</dbReference>
<evidence type="ECO:0000259" key="3">
    <source>
        <dbReference type="PROSITE" id="PS50011"/>
    </source>
</evidence>
<keyword evidence="2" id="KW-0067">ATP-binding</keyword>
<dbReference type="GO" id="GO:0004672">
    <property type="term" value="F:protein kinase activity"/>
    <property type="evidence" value="ECO:0007669"/>
    <property type="project" value="InterPro"/>
</dbReference>
<reference evidence="4" key="1">
    <citation type="submission" date="2021-10" db="EMBL/GenBank/DDBJ databases">
        <title>Tropical sea cucumber genome reveals ecological adaptation and Cuvierian tubules defense mechanism.</title>
        <authorList>
            <person name="Chen T."/>
        </authorList>
    </citation>
    <scope>NUCLEOTIDE SEQUENCE</scope>
    <source>
        <strain evidence="4">Nanhai2018</strain>
        <tissue evidence="4">Muscle</tissue>
    </source>
</reference>